<proteinExistence type="predicted"/>
<dbReference type="OrthoDB" id="7876148at2"/>
<evidence type="ECO:0000313" key="3">
    <source>
        <dbReference type="Proteomes" id="UP000054935"/>
    </source>
</evidence>
<sequence length="93" mass="9835">MGVVDDLADKLAQDVIKAMDALGDENLPDEVANVLGASSPSSEEIFRAAVRIRLAERRARAFLNDHVKAAIEAKKAGKAPPKALAPGSDNENL</sequence>
<dbReference type="Proteomes" id="UP000054935">
    <property type="component" value="Unassembled WGS sequence"/>
</dbReference>
<dbReference type="STRING" id="441103.TRN7648_01122"/>
<dbReference type="EMBL" id="CYSE01000002">
    <property type="protein sequence ID" value="CUH76780.1"/>
    <property type="molecule type" value="Genomic_DNA"/>
</dbReference>
<keyword evidence="3" id="KW-1185">Reference proteome</keyword>
<gene>
    <name evidence="2" type="ORF">TRN7648_01122</name>
</gene>
<reference evidence="2 3" key="1">
    <citation type="submission" date="2015-09" db="EMBL/GenBank/DDBJ databases">
        <authorList>
            <consortium name="Swine Surveillance"/>
        </authorList>
    </citation>
    <scope>NUCLEOTIDE SEQUENCE [LARGE SCALE GENOMIC DNA]</scope>
    <source>
        <strain evidence="2 3">CECT 7648</strain>
    </source>
</reference>
<evidence type="ECO:0000256" key="1">
    <source>
        <dbReference type="SAM" id="MobiDB-lite"/>
    </source>
</evidence>
<name>A0A0P1G4P8_9RHOB</name>
<protein>
    <submittedName>
        <fullName evidence="2">Uncharacterized protein</fullName>
    </submittedName>
</protein>
<evidence type="ECO:0000313" key="2">
    <source>
        <dbReference type="EMBL" id="CUH76780.1"/>
    </source>
</evidence>
<accession>A0A0P1G4P8</accession>
<dbReference type="RefSeq" id="WP_058246656.1">
    <property type="nucleotide sequence ID" value="NZ_CYSE01000002.1"/>
</dbReference>
<dbReference type="AlphaFoldDB" id="A0A0P1G4P8"/>
<feature type="region of interest" description="Disordered" evidence="1">
    <location>
        <begin position="74"/>
        <end position="93"/>
    </location>
</feature>
<organism evidence="2 3">
    <name type="scientific">Tropicibacter naphthalenivorans</name>
    <dbReference type="NCBI Taxonomy" id="441103"/>
    <lineage>
        <taxon>Bacteria</taxon>
        <taxon>Pseudomonadati</taxon>
        <taxon>Pseudomonadota</taxon>
        <taxon>Alphaproteobacteria</taxon>
        <taxon>Rhodobacterales</taxon>
        <taxon>Roseobacteraceae</taxon>
        <taxon>Tropicibacter</taxon>
    </lineage>
</organism>